<accession>A0A291H1T1</accession>
<keyword evidence="2" id="KW-1185">Reference proteome</keyword>
<dbReference type="KEGG" id="bgg:CFK41_01480"/>
<dbReference type="Proteomes" id="UP000217889">
    <property type="component" value="Chromosome"/>
</dbReference>
<name>A0A291H1T1_9MICO</name>
<organism evidence="1 2">
    <name type="scientific">Brachybacterium ginsengisoli</name>
    <dbReference type="NCBI Taxonomy" id="1331682"/>
    <lineage>
        <taxon>Bacteria</taxon>
        <taxon>Bacillati</taxon>
        <taxon>Actinomycetota</taxon>
        <taxon>Actinomycetes</taxon>
        <taxon>Micrococcales</taxon>
        <taxon>Dermabacteraceae</taxon>
        <taxon>Brachybacterium</taxon>
    </lineage>
</organism>
<evidence type="ECO:0000313" key="1">
    <source>
        <dbReference type="EMBL" id="ATG56423.1"/>
    </source>
</evidence>
<sequence>MTAAISDNGGWCWFQDERALVDATTGTLLVGAVASRGGAGGDRRGGDVDLHVVDLDRLGEAGAATTVTLHPGLESDDHDNPALWRRADGRWLTVFSRHKSDDLTRWRISEGEDPTVWGPEQSFDWRTLFETPEQAEALGGGRGVTYQNLHQLDGVLHCFVRAINDDPCYLVSHDDGGTWQFGGRLLTREKVGYVNGYARYASGARFGTDDRIDLIITEHHPRDYATSIWHGYLAGGRLHRADGTAVGELGRGLTDPTLRAEDLTPVLGNGSAAGGATLTHAWTTDLRRFADGTLVALMTARADDTAGTSTARHAWDAPTHEVDPIDHRFVRAVLRPGSGRWEVAELAEAGPQLFPHEEDYTGLATIDPDDPHALWISTVVDPRTGATLAHHEIFHGVTRDAGASWTWTPVTEDSTADNMRPIAVPGDPSRSVLVWYRGSLNTSQDYDAEVVVQVRPR</sequence>
<evidence type="ECO:0000313" key="2">
    <source>
        <dbReference type="Proteomes" id="UP000217889"/>
    </source>
</evidence>
<reference evidence="1 2" key="1">
    <citation type="journal article" date="2014" name="Int. J. Syst. Evol. Microbiol.">
        <title>Brachybacterium ginsengisoli sp. nov., isolated from soil of a ginseng field.</title>
        <authorList>
            <person name="Hoang V.A."/>
            <person name="Kim Y.J."/>
            <person name="Nguyen N.L."/>
            <person name="Yang D.C."/>
        </authorList>
    </citation>
    <scope>NUCLEOTIDE SEQUENCE [LARGE SCALE GENOMIC DNA]</scope>
    <source>
        <strain evidence="1 2">DCY80</strain>
    </source>
</reference>
<dbReference type="OrthoDB" id="6381507at2"/>
<gene>
    <name evidence="1" type="ORF">CFK41_01480</name>
</gene>
<protein>
    <submittedName>
        <fullName evidence="1">Uncharacterized protein</fullName>
    </submittedName>
</protein>
<dbReference type="EMBL" id="CP023564">
    <property type="protein sequence ID" value="ATG56423.1"/>
    <property type="molecule type" value="Genomic_DNA"/>
</dbReference>
<dbReference type="AlphaFoldDB" id="A0A291H1T1"/>
<proteinExistence type="predicted"/>